<dbReference type="AlphaFoldDB" id="F0ZCB2"/>
<dbReference type="EMBL" id="GL870977">
    <property type="protein sequence ID" value="EGC38389.1"/>
    <property type="molecule type" value="Genomic_DNA"/>
</dbReference>
<dbReference type="GeneID" id="10502141"/>
<organism evidence="1 2">
    <name type="scientific">Dictyostelium purpureum</name>
    <name type="common">Slime mold</name>
    <dbReference type="NCBI Taxonomy" id="5786"/>
    <lineage>
        <taxon>Eukaryota</taxon>
        <taxon>Amoebozoa</taxon>
        <taxon>Evosea</taxon>
        <taxon>Eumycetozoa</taxon>
        <taxon>Dictyostelia</taxon>
        <taxon>Dictyosteliales</taxon>
        <taxon>Dictyosteliaceae</taxon>
        <taxon>Dictyostelium</taxon>
    </lineage>
</organism>
<evidence type="ECO:0000313" key="2">
    <source>
        <dbReference type="Proteomes" id="UP000001064"/>
    </source>
</evidence>
<keyword evidence="2" id="KW-1185">Reference proteome</keyword>
<dbReference type="VEuPathDB" id="AmoebaDB:DICPUDRAFT_148909"/>
<protein>
    <submittedName>
        <fullName evidence="1">Uncharacterized protein</fullName>
    </submittedName>
</protein>
<sequence>MVCSNLSTMYSRISNPEKANIKQTEAAISIFVHYGNAIKDNQENSKKAISRPHGSVAGHSQLLSNTYRFNWSLYNSISTDFSSD</sequence>
<name>F0ZCB2_DICPU</name>
<reference evidence="2" key="1">
    <citation type="journal article" date="2011" name="Genome Biol.">
        <title>Comparative genomics of the social amoebae Dictyostelium discoideum and Dictyostelium purpureum.</title>
        <authorList>
            <consortium name="US DOE Joint Genome Institute (JGI-PGF)"/>
            <person name="Sucgang R."/>
            <person name="Kuo A."/>
            <person name="Tian X."/>
            <person name="Salerno W."/>
            <person name="Parikh A."/>
            <person name="Feasley C.L."/>
            <person name="Dalin E."/>
            <person name="Tu H."/>
            <person name="Huang E."/>
            <person name="Barry K."/>
            <person name="Lindquist E."/>
            <person name="Shapiro H."/>
            <person name="Bruce D."/>
            <person name="Schmutz J."/>
            <person name="Salamov A."/>
            <person name="Fey P."/>
            <person name="Gaudet P."/>
            <person name="Anjard C."/>
            <person name="Babu M.M."/>
            <person name="Basu S."/>
            <person name="Bushmanova Y."/>
            <person name="van der Wel H."/>
            <person name="Katoh-Kurasawa M."/>
            <person name="Dinh C."/>
            <person name="Coutinho P.M."/>
            <person name="Saito T."/>
            <person name="Elias M."/>
            <person name="Schaap P."/>
            <person name="Kay R.R."/>
            <person name="Henrissat B."/>
            <person name="Eichinger L."/>
            <person name="Rivero F."/>
            <person name="Putnam N.H."/>
            <person name="West C.M."/>
            <person name="Loomis W.F."/>
            <person name="Chisholm R.L."/>
            <person name="Shaulsky G."/>
            <person name="Strassmann J.E."/>
            <person name="Queller D.C."/>
            <person name="Kuspa A."/>
            <person name="Grigoriev I.V."/>
        </authorList>
    </citation>
    <scope>NUCLEOTIDE SEQUENCE [LARGE SCALE GENOMIC DNA]</scope>
    <source>
        <strain evidence="2">QSDP1</strain>
    </source>
</reference>
<dbReference type="Proteomes" id="UP000001064">
    <property type="component" value="Unassembled WGS sequence"/>
</dbReference>
<dbReference type="InParanoid" id="F0ZCB2"/>
<dbReference type="KEGG" id="dpp:DICPUDRAFT_148909"/>
<proteinExistence type="predicted"/>
<dbReference type="RefSeq" id="XP_003285050.1">
    <property type="nucleotide sequence ID" value="XM_003285002.1"/>
</dbReference>
<accession>F0ZCB2</accession>
<gene>
    <name evidence="1" type="ORF">DICPUDRAFT_148909</name>
</gene>
<evidence type="ECO:0000313" key="1">
    <source>
        <dbReference type="EMBL" id="EGC38389.1"/>
    </source>
</evidence>